<dbReference type="AlphaFoldDB" id="A0A1B1AMC9"/>
<evidence type="ECO:0000313" key="1">
    <source>
        <dbReference type="EMBL" id="ANP47719.1"/>
    </source>
</evidence>
<proteinExistence type="predicted"/>
<keyword evidence="2" id="KW-1185">Reference proteome</keyword>
<accession>A0A1B1AMC9</accession>
<dbReference type="EMBL" id="CP013244">
    <property type="protein sequence ID" value="ANP47719.1"/>
    <property type="molecule type" value="Genomic_DNA"/>
</dbReference>
<gene>
    <name evidence="1" type="ORF">ATE48_18345</name>
</gene>
<dbReference type="STRING" id="1759059.ATE48_18345"/>
<reference evidence="1 2" key="1">
    <citation type="submission" date="2015-11" db="EMBL/GenBank/DDBJ databases">
        <title>Whole-Genome Sequence of Candidatus Oderbacter manganicum from the National Park Lower Oder Valley, Germany.</title>
        <authorList>
            <person name="Braun B."/>
            <person name="Liere K."/>
            <person name="Szewzyk U."/>
        </authorList>
    </citation>
    <scope>NUCLEOTIDE SEQUENCE [LARGE SCALE GENOMIC DNA]</scope>
    <source>
        <strain evidence="1 2">OTSz_A_272</strain>
    </source>
</reference>
<dbReference type="InParanoid" id="A0A1B1AMC9"/>
<dbReference type="RefSeq" id="WP_066774122.1">
    <property type="nucleotide sequence ID" value="NZ_CP013244.1"/>
</dbReference>
<name>A0A1B1AMC9_9PROT</name>
<dbReference type="Proteomes" id="UP000092498">
    <property type="component" value="Chromosome"/>
</dbReference>
<organism evidence="1 2">
    <name type="scientific">Candidatus Viadribacter manganicus</name>
    <dbReference type="NCBI Taxonomy" id="1759059"/>
    <lineage>
        <taxon>Bacteria</taxon>
        <taxon>Pseudomonadati</taxon>
        <taxon>Pseudomonadota</taxon>
        <taxon>Alphaproteobacteria</taxon>
        <taxon>Hyphomonadales</taxon>
        <taxon>Hyphomonadaceae</taxon>
        <taxon>Candidatus Viadribacter</taxon>
    </lineage>
</organism>
<dbReference type="KEGG" id="cbot:ATE48_18345"/>
<dbReference type="OrthoDB" id="8168962at2"/>
<sequence length="396" mass="43772">MASNLEASLVERARRLGIVAYEGRLIHDAQPGIAEATIVEIERHCRGPLPKGLKDLWRASFGGSIDYDLEAAFGDSIVEFSFTELFFPGSDGYRDLWGWIEHEAELAQEAAERARRKFDGRLSYLPFGGFEYADRLYVCVEPGPDFVSVHAWMQGLPPGWVMRLNEDRVSRIADDIPSLFKLLDLASDPFIEGDEQFAMGEQLAAIIQEVLNEDRPLADALRGIVRGAVVDWRGALASGAIAGEPRLRRVAMRDAITRDDRELLSQLEAAKCSFDEPLRATGNALDLALALGHVELAELFFKKGVNAVNAVSNGAHNAPPDFVRRLLEAGSRPNRIAARSAALAGLHDSAVLIASALTRDERSKLVAELDPDRAQENWKAIEMLRDACLAMDRRRQ</sequence>
<protein>
    <recommendedName>
        <fullName evidence="3">Knr4/Smi1-like domain-containing protein</fullName>
    </recommendedName>
</protein>
<evidence type="ECO:0008006" key="3">
    <source>
        <dbReference type="Google" id="ProtNLM"/>
    </source>
</evidence>
<evidence type="ECO:0000313" key="2">
    <source>
        <dbReference type="Proteomes" id="UP000092498"/>
    </source>
</evidence>